<protein>
    <submittedName>
        <fullName evidence="2">Uncharacterized protein</fullName>
    </submittedName>
</protein>
<feature type="non-terminal residue" evidence="2">
    <location>
        <position position="1"/>
    </location>
</feature>
<evidence type="ECO:0000313" key="3">
    <source>
        <dbReference type="Proteomes" id="UP000230790"/>
    </source>
</evidence>
<dbReference type="EMBL" id="PGTN01000914">
    <property type="protein sequence ID" value="PJF45618.1"/>
    <property type="molecule type" value="Genomic_DNA"/>
</dbReference>
<feature type="transmembrane region" description="Helical" evidence="1">
    <location>
        <begin position="53"/>
        <end position="72"/>
    </location>
</feature>
<name>A0A2M8Q738_9CHLR</name>
<dbReference type="Proteomes" id="UP000230790">
    <property type="component" value="Unassembled WGS sequence"/>
</dbReference>
<sequence>LWANVRRHLLMFNVFGDPNGRHNLPGNPMLDAVTAPLLVVGAAYALRRMAQPAYLFLLLWMLFGLMGGALSLDFEAPQSLRANAALPVAYILAALPLATLSRAWMLAAGRYYPQALRAPAFLLAIAVIDLNAYTYFVRQAN</sequence>
<evidence type="ECO:0000313" key="2">
    <source>
        <dbReference type="EMBL" id="PJF45618.1"/>
    </source>
</evidence>
<accession>A0A2M8Q738</accession>
<reference evidence="2 3" key="1">
    <citation type="submission" date="2017-11" db="EMBL/GenBank/DDBJ databases">
        <title>Evolution of Phototrophy in the Chloroflexi Phylum Driven by Horizontal Gene Transfer.</title>
        <authorList>
            <person name="Ward L.M."/>
            <person name="Hemp J."/>
            <person name="Shih P.M."/>
            <person name="Mcglynn S.E."/>
            <person name="Fischer W."/>
        </authorList>
    </citation>
    <scope>NUCLEOTIDE SEQUENCE [LARGE SCALE GENOMIC DNA]</scope>
    <source>
        <strain evidence="2">JP3_7</strain>
    </source>
</reference>
<proteinExistence type="predicted"/>
<dbReference type="AlphaFoldDB" id="A0A2M8Q738"/>
<feature type="transmembrane region" description="Helical" evidence="1">
    <location>
        <begin position="84"/>
        <end position="104"/>
    </location>
</feature>
<feature type="non-terminal residue" evidence="2">
    <location>
        <position position="141"/>
    </location>
</feature>
<feature type="transmembrane region" description="Helical" evidence="1">
    <location>
        <begin position="116"/>
        <end position="136"/>
    </location>
</feature>
<keyword evidence="1" id="KW-1133">Transmembrane helix</keyword>
<comment type="caution">
    <text evidence="2">The sequence shown here is derived from an EMBL/GenBank/DDBJ whole genome shotgun (WGS) entry which is preliminary data.</text>
</comment>
<organism evidence="2 3">
    <name type="scientific">Candidatus Thermofonsia Clade 3 bacterium</name>
    <dbReference type="NCBI Taxonomy" id="2364212"/>
    <lineage>
        <taxon>Bacteria</taxon>
        <taxon>Bacillati</taxon>
        <taxon>Chloroflexota</taxon>
        <taxon>Candidatus Thermofontia</taxon>
        <taxon>Candidatus Thermofonsia Clade 3</taxon>
    </lineage>
</organism>
<evidence type="ECO:0000256" key="1">
    <source>
        <dbReference type="SAM" id="Phobius"/>
    </source>
</evidence>
<keyword evidence="1" id="KW-0472">Membrane</keyword>
<gene>
    <name evidence="2" type="ORF">CUN48_17970</name>
</gene>
<keyword evidence="1" id="KW-0812">Transmembrane</keyword>